<evidence type="ECO:0000256" key="7">
    <source>
        <dbReference type="ARBA" id="ARBA00023136"/>
    </source>
</evidence>
<feature type="transmembrane region" description="Helical" evidence="10">
    <location>
        <begin position="189"/>
        <end position="211"/>
    </location>
</feature>
<dbReference type="PROSITE" id="PS50850">
    <property type="entry name" value="MFS"/>
    <property type="match status" value="1"/>
</dbReference>
<comment type="similarity">
    <text evidence="2 8">Belongs to the major facilitator superfamily. Sugar transporter (TC 2.A.1.1) family.</text>
</comment>
<dbReference type="RefSeq" id="WP_380927691.1">
    <property type="nucleotide sequence ID" value="NZ_JBHUGS010000001.1"/>
</dbReference>
<evidence type="ECO:0000256" key="4">
    <source>
        <dbReference type="ARBA" id="ARBA00022475"/>
    </source>
</evidence>
<evidence type="ECO:0000256" key="3">
    <source>
        <dbReference type="ARBA" id="ARBA00022448"/>
    </source>
</evidence>
<accession>A0ABW4TW15</accession>
<dbReference type="InterPro" id="IPR036259">
    <property type="entry name" value="MFS_trans_sf"/>
</dbReference>
<evidence type="ECO:0000256" key="5">
    <source>
        <dbReference type="ARBA" id="ARBA00022692"/>
    </source>
</evidence>
<evidence type="ECO:0000259" key="11">
    <source>
        <dbReference type="PROSITE" id="PS50850"/>
    </source>
</evidence>
<dbReference type="SUPFAM" id="SSF103473">
    <property type="entry name" value="MFS general substrate transporter"/>
    <property type="match status" value="1"/>
</dbReference>
<dbReference type="Proteomes" id="UP001597400">
    <property type="component" value="Unassembled WGS sequence"/>
</dbReference>
<keyword evidence="5 10" id="KW-0812">Transmembrane</keyword>
<evidence type="ECO:0000256" key="2">
    <source>
        <dbReference type="ARBA" id="ARBA00010992"/>
    </source>
</evidence>
<feature type="transmembrane region" description="Helical" evidence="10">
    <location>
        <begin position="231"/>
        <end position="250"/>
    </location>
</feature>
<keyword evidence="4" id="KW-1003">Cell membrane</keyword>
<evidence type="ECO:0000313" key="13">
    <source>
        <dbReference type="Proteomes" id="UP001597400"/>
    </source>
</evidence>
<feature type="transmembrane region" description="Helical" evidence="10">
    <location>
        <begin position="419"/>
        <end position="443"/>
    </location>
</feature>
<feature type="transmembrane region" description="Helical" evidence="10">
    <location>
        <begin position="483"/>
        <end position="501"/>
    </location>
</feature>
<dbReference type="PROSITE" id="PS00216">
    <property type="entry name" value="SUGAR_TRANSPORT_1"/>
    <property type="match status" value="2"/>
</dbReference>
<comment type="subcellular location">
    <subcellularLocation>
        <location evidence="1">Cell membrane</location>
        <topology evidence="1">Multi-pass membrane protein</topology>
    </subcellularLocation>
</comment>
<keyword evidence="6 10" id="KW-1133">Transmembrane helix</keyword>
<dbReference type="InterPro" id="IPR003663">
    <property type="entry name" value="Sugar/inositol_transpt"/>
</dbReference>
<evidence type="ECO:0000256" key="10">
    <source>
        <dbReference type="SAM" id="Phobius"/>
    </source>
</evidence>
<dbReference type="PRINTS" id="PR00171">
    <property type="entry name" value="SUGRTRNSPORT"/>
</dbReference>
<evidence type="ECO:0000313" key="12">
    <source>
        <dbReference type="EMBL" id="MFD1949959.1"/>
    </source>
</evidence>
<dbReference type="InterPro" id="IPR020846">
    <property type="entry name" value="MFS_dom"/>
</dbReference>
<feature type="domain" description="Major facilitator superfamily (MFS) profile" evidence="11">
    <location>
        <begin position="65"/>
        <end position="509"/>
    </location>
</feature>
<dbReference type="PANTHER" id="PTHR48023:SF4">
    <property type="entry name" value="D-XYLOSE-PROTON SYMPORTER-LIKE 2"/>
    <property type="match status" value="1"/>
</dbReference>
<feature type="transmembrane region" description="Helical" evidence="10">
    <location>
        <begin position="455"/>
        <end position="477"/>
    </location>
</feature>
<name>A0ABW4TW15_9SPHN</name>
<dbReference type="InterPro" id="IPR005828">
    <property type="entry name" value="MFS_sugar_transport-like"/>
</dbReference>
<feature type="transmembrane region" description="Helical" evidence="10">
    <location>
        <begin position="131"/>
        <end position="150"/>
    </location>
</feature>
<protein>
    <submittedName>
        <fullName evidence="12">Sugar porter family MFS transporter</fullName>
    </submittedName>
</protein>
<dbReference type="NCBIfam" id="TIGR00879">
    <property type="entry name" value="SP"/>
    <property type="match status" value="1"/>
</dbReference>
<keyword evidence="7 10" id="KW-0472">Membrane</keyword>
<feature type="transmembrane region" description="Helical" evidence="10">
    <location>
        <begin position="156"/>
        <end position="177"/>
    </location>
</feature>
<dbReference type="InterPro" id="IPR005829">
    <property type="entry name" value="Sugar_transporter_CS"/>
</dbReference>
<dbReference type="Pfam" id="PF00083">
    <property type="entry name" value="Sugar_tr"/>
    <property type="match status" value="1"/>
</dbReference>
<feature type="transmembrane region" description="Helical" evidence="10">
    <location>
        <begin position="355"/>
        <end position="372"/>
    </location>
</feature>
<keyword evidence="3 8" id="KW-0813">Transport</keyword>
<dbReference type="InterPro" id="IPR050820">
    <property type="entry name" value="MFS_Sugar_Transporter"/>
</dbReference>
<reference evidence="13" key="1">
    <citation type="journal article" date="2019" name="Int. J. Syst. Evol. Microbiol.">
        <title>The Global Catalogue of Microorganisms (GCM) 10K type strain sequencing project: providing services to taxonomists for standard genome sequencing and annotation.</title>
        <authorList>
            <consortium name="The Broad Institute Genomics Platform"/>
            <consortium name="The Broad Institute Genome Sequencing Center for Infectious Disease"/>
            <person name="Wu L."/>
            <person name="Ma J."/>
        </authorList>
    </citation>
    <scope>NUCLEOTIDE SEQUENCE [LARGE SCALE GENOMIC DNA]</scope>
    <source>
        <strain evidence="13">CGMCC 1.12702</strain>
    </source>
</reference>
<proteinExistence type="inferred from homology"/>
<evidence type="ECO:0000256" key="6">
    <source>
        <dbReference type="ARBA" id="ARBA00022989"/>
    </source>
</evidence>
<dbReference type="PANTHER" id="PTHR48023">
    <property type="entry name" value="D-XYLOSE-PROTON SYMPORTER-LIKE 2"/>
    <property type="match status" value="1"/>
</dbReference>
<keyword evidence="13" id="KW-1185">Reference proteome</keyword>
<evidence type="ECO:0000256" key="9">
    <source>
        <dbReference type="SAM" id="MobiDB-lite"/>
    </source>
</evidence>
<feature type="compositionally biased region" description="Polar residues" evidence="9">
    <location>
        <begin position="1"/>
        <end position="11"/>
    </location>
</feature>
<feature type="transmembrane region" description="Helical" evidence="10">
    <location>
        <begin position="57"/>
        <end position="78"/>
    </location>
</feature>
<dbReference type="InterPro" id="IPR047984">
    <property type="entry name" value="XylE-like"/>
</dbReference>
<organism evidence="12 13">
    <name type="scientific">Sphingomonas arantia</name>
    <dbReference type="NCBI Taxonomy" id="1460676"/>
    <lineage>
        <taxon>Bacteria</taxon>
        <taxon>Pseudomonadati</taxon>
        <taxon>Pseudomonadota</taxon>
        <taxon>Alphaproteobacteria</taxon>
        <taxon>Sphingomonadales</taxon>
        <taxon>Sphingomonadaceae</taxon>
        <taxon>Sphingomonas</taxon>
    </lineage>
</organism>
<dbReference type="EMBL" id="JBHUGS010000001">
    <property type="protein sequence ID" value="MFD1949959.1"/>
    <property type="molecule type" value="Genomic_DNA"/>
</dbReference>
<feature type="transmembrane region" description="Helical" evidence="10">
    <location>
        <begin position="379"/>
        <end position="399"/>
    </location>
</feature>
<feature type="transmembrane region" description="Helical" evidence="10">
    <location>
        <begin position="98"/>
        <end position="119"/>
    </location>
</feature>
<dbReference type="CDD" id="cd17359">
    <property type="entry name" value="MFS_XylE_like"/>
    <property type="match status" value="1"/>
</dbReference>
<evidence type="ECO:0000256" key="1">
    <source>
        <dbReference type="ARBA" id="ARBA00004651"/>
    </source>
</evidence>
<evidence type="ECO:0000256" key="8">
    <source>
        <dbReference type="RuleBase" id="RU003346"/>
    </source>
</evidence>
<feature type="region of interest" description="Disordered" evidence="9">
    <location>
        <begin position="1"/>
        <end position="28"/>
    </location>
</feature>
<dbReference type="Gene3D" id="1.20.1250.20">
    <property type="entry name" value="MFS general substrate transporter like domains"/>
    <property type="match status" value="2"/>
</dbReference>
<dbReference type="PROSITE" id="PS00217">
    <property type="entry name" value="SUGAR_TRANSPORT_2"/>
    <property type="match status" value="1"/>
</dbReference>
<comment type="caution">
    <text evidence="12">The sequence shown here is derived from an EMBL/GenBank/DDBJ whole genome shotgun (WGS) entry which is preliminary data.</text>
</comment>
<feature type="transmembrane region" description="Helical" evidence="10">
    <location>
        <begin position="313"/>
        <end position="335"/>
    </location>
</feature>
<sequence>MGYWTSQSNIAASRPARRATITDRTTTRDDEVGKAGMRERVTMSETTRGLAGDGGMVNHGFIAAIVAVATIGGFMFGYDSGVINGTQKGLEAAFGLGRLGIGVNVGAILVGSAIGAFGAGRLSDRIGRRNVMMISAGLFLFSALLAGAATGSAIFIFARIIGGLGVGAASVISPVYISEVTPASIRGRLSSVQQVMIITGLTGAFVANFALARYAGGSTADFWLGYPAWRWMFWLQAIPAAIYFFALLVIPESPRFLVAKGRDAEAHTVLTRLFGKAEADRKVVEIRNSLAADHHKPKLSDLRDKTTGKIRPILWAGIGLAIFQQLVGINVVFYYGAVLWEAVGFTEDNALQINILSGVLSIAACIFTIGTVDRIGRKPLLLVGSAGMAVTLATVAYAFSTAVTGADGAVSLPGNSGMIALIAANLYVIFFNASWGPVMWVMLGEMFPNQIRGSGLAVAGFAQWIANAAISVSFPALSVSPGLAITYTGYAIFAALSFFFVKAMINETRGRELEDMEG</sequence>
<gene>
    <name evidence="12" type="ORF">ACFSGX_04135</name>
</gene>